<dbReference type="InterPro" id="IPR050425">
    <property type="entry name" value="NAD(P)_dehydrat-like"/>
</dbReference>
<dbReference type="OrthoDB" id="9778052at2"/>
<dbReference type="GO" id="GO:0045552">
    <property type="term" value="F:dihydroflavanol 4-reductase activity"/>
    <property type="evidence" value="ECO:0007669"/>
    <property type="project" value="UniProtKB-EC"/>
</dbReference>
<keyword evidence="4" id="KW-1185">Reference proteome</keyword>
<sequence>MVLVTGGSGYLGSWTIVELLRRGYHVRTTIRDIAREDLVRSMIATQTTAPDRLAFVQANLLEDAGWDQAAAGADFVLHVASPMPVGEYRGTDLVSPAVEGTRRVLHAARAAGVRRVVPTSSAEAAVPQKNSGRIAEETIWRDVSVTSSDEYARAKTVAEREAWSFAESVGDLELSTVLPCFMQGPVLGVDYSGSVDAVAMMLGGKLPAIPRIGWNIVDVRDIVELHLLAMTSPKALGERFIGSGEFFWLKDIAAILRDNLGARAKKVPRRTLPNTFVKAGALVSGLMQDLVPRLDNEQPVSSAKARRILGWTTRPAAISLLQTAQSLIELELV</sequence>
<dbReference type="KEGG" id="mshg:MSG_01493"/>
<dbReference type="FunFam" id="3.40.50.720:FF:000336">
    <property type="entry name" value="Aldehyde reductase"/>
    <property type="match status" value="1"/>
</dbReference>
<name>A0A1Z4EFC2_9MYCO</name>
<dbReference type="EMBL" id="AP018164">
    <property type="protein sequence ID" value="BAX91649.1"/>
    <property type="molecule type" value="Genomic_DNA"/>
</dbReference>
<organism evidence="3 4">
    <name type="scientific">Mycobacterium shigaense</name>
    <dbReference type="NCBI Taxonomy" id="722731"/>
    <lineage>
        <taxon>Bacteria</taxon>
        <taxon>Bacillati</taxon>
        <taxon>Actinomycetota</taxon>
        <taxon>Actinomycetes</taxon>
        <taxon>Mycobacteriales</taxon>
        <taxon>Mycobacteriaceae</taxon>
        <taxon>Mycobacterium</taxon>
        <taxon>Mycobacterium simiae complex</taxon>
    </lineage>
</organism>
<dbReference type="EC" id="1.1.1.219" evidence="3"/>
<dbReference type="InterPro" id="IPR001509">
    <property type="entry name" value="Epimerase_deHydtase"/>
</dbReference>
<dbReference type="Pfam" id="PF01370">
    <property type="entry name" value="Epimerase"/>
    <property type="match status" value="1"/>
</dbReference>
<dbReference type="AlphaFoldDB" id="A0A1Z4EFC2"/>
<evidence type="ECO:0000256" key="1">
    <source>
        <dbReference type="ARBA" id="ARBA00023002"/>
    </source>
</evidence>
<dbReference type="Proteomes" id="UP000217736">
    <property type="component" value="Chromosome"/>
</dbReference>
<evidence type="ECO:0000313" key="3">
    <source>
        <dbReference type="EMBL" id="BAX91649.1"/>
    </source>
</evidence>
<protein>
    <submittedName>
        <fullName evidence="3">Dihydroflavonol-4-reductase</fullName>
        <ecNumber evidence="3">1.1.1.219</ecNumber>
    </submittedName>
</protein>
<gene>
    <name evidence="3" type="ORF">MSG_01493</name>
</gene>
<accession>A0A1Z4EFC2</accession>
<dbReference type="InterPro" id="IPR036291">
    <property type="entry name" value="NAD(P)-bd_dom_sf"/>
</dbReference>
<dbReference type="SUPFAM" id="SSF51735">
    <property type="entry name" value="NAD(P)-binding Rossmann-fold domains"/>
    <property type="match status" value="1"/>
</dbReference>
<dbReference type="PANTHER" id="PTHR10366:SF564">
    <property type="entry name" value="STEROL-4-ALPHA-CARBOXYLATE 3-DEHYDROGENASE, DECARBOXYLATING"/>
    <property type="match status" value="1"/>
</dbReference>
<dbReference type="PANTHER" id="PTHR10366">
    <property type="entry name" value="NAD DEPENDENT EPIMERASE/DEHYDRATASE"/>
    <property type="match status" value="1"/>
</dbReference>
<dbReference type="Gene3D" id="3.40.50.720">
    <property type="entry name" value="NAD(P)-binding Rossmann-like Domain"/>
    <property type="match status" value="1"/>
</dbReference>
<evidence type="ECO:0000256" key="2">
    <source>
        <dbReference type="ARBA" id="ARBA00023445"/>
    </source>
</evidence>
<proteinExistence type="inferred from homology"/>
<comment type="similarity">
    <text evidence="2">Belongs to the NAD(P)-dependent epimerase/dehydratase family. Dihydroflavonol-4-reductase subfamily.</text>
</comment>
<evidence type="ECO:0000313" key="4">
    <source>
        <dbReference type="Proteomes" id="UP000217736"/>
    </source>
</evidence>
<reference evidence="4" key="1">
    <citation type="submission" date="2017-06" db="EMBL/GenBank/DDBJ databases">
        <title>Complete Genome Sequence of Mycobacterium shigaense.</title>
        <authorList>
            <person name="Fukano H."/>
            <person name="Yoshida M."/>
            <person name="Kazumi Y."/>
            <person name="Ogura Y."/>
            <person name="Mitarai S."/>
            <person name="Hayashi T."/>
            <person name="Hoshino Y."/>
        </authorList>
    </citation>
    <scope>NUCLEOTIDE SEQUENCE [LARGE SCALE GENOMIC DNA]</scope>
    <source>
        <strain evidence="4">UN-152</strain>
    </source>
</reference>
<keyword evidence="1 3" id="KW-0560">Oxidoreductase</keyword>